<dbReference type="PANTHER" id="PTHR11680">
    <property type="entry name" value="SERINE HYDROXYMETHYLTRANSFERASE"/>
    <property type="match status" value="1"/>
</dbReference>
<evidence type="ECO:0000256" key="5">
    <source>
        <dbReference type="ARBA" id="ARBA00022898"/>
    </source>
</evidence>
<feature type="site" description="Plays an important role in substrate specificity" evidence="6">
    <location>
        <position position="222"/>
    </location>
</feature>
<proteinExistence type="inferred from homology"/>
<evidence type="ECO:0000256" key="3">
    <source>
        <dbReference type="ARBA" id="ARBA00022563"/>
    </source>
</evidence>
<feature type="modified residue" description="N6-(pyridoxal phosphate)lysine" evidence="6">
    <location>
        <position position="223"/>
    </location>
</feature>
<dbReference type="PANTHER" id="PTHR11680:SF35">
    <property type="entry name" value="SERINE HYDROXYMETHYLTRANSFERASE 1"/>
    <property type="match status" value="1"/>
</dbReference>
<keyword evidence="6" id="KW-0963">Cytoplasm</keyword>
<dbReference type="PROSITE" id="PS00096">
    <property type="entry name" value="SHMT"/>
    <property type="match status" value="1"/>
</dbReference>
<dbReference type="InterPro" id="IPR015424">
    <property type="entry name" value="PyrdxlP-dep_Trfase"/>
</dbReference>
<evidence type="ECO:0000259" key="7">
    <source>
        <dbReference type="Pfam" id="PF00464"/>
    </source>
</evidence>
<protein>
    <recommendedName>
        <fullName evidence="6">Serine hydroxymethyltransferase</fullName>
        <shortName evidence="6">SHMT</shortName>
        <shortName evidence="6">Serine methylase</shortName>
        <ecNumber evidence="6">2.1.2.1</ecNumber>
    </recommendedName>
</protein>
<organism evidence="8 9">
    <name type="scientific">Nonlabens dokdonensis</name>
    <dbReference type="NCBI Taxonomy" id="328515"/>
    <lineage>
        <taxon>Bacteria</taxon>
        <taxon>Pseudomonadati</taxon>
        <taxon>Bacteroidota</taxon>
        <taxon>Flavobacteriia</taxon>
        <taxon>Flavobacteriales</taxon>
        <taxon>Flavobacteriaceae</taxon>
        <taxon>Nonlabens</taxon>
    </lineage>
</organism>
<reference evidence="8 9" key="1">
    <citation type="submission" date="2018-06" db="EMBL/GenBank/DDBJ databases">
        <title>Genomic Encyclopedia of Archaeal and Bacterial Type Strains, Phase II (KMG-II): from individual species to whole genera.</title>
        <authorList>
            <person name="Goeker M."/>
        </authorList>
    </citation>
    <scope>NUCLEOTIDE SEQUENCE [LARGE SCALE GENOMIC DNA]</scope>
    <source>
        <strain evidence="8 9">DSM 17205</strain>
    </source>
</reference>
<keyword evidence="6" id="KW-0028">Amino-acid biosynthesis</keyword>
<comment type="caution">
    <text evidence="8">The sequence shown here is derived from an EMBL/GenBank/DDBJ whole genome shotgun (WGS) entry which is preliminary data.</text>
</comment>
<dbReference type="EMBL" id="QKZR01000003">
    <property type="protein sequence ID" value="PZX39978.1"/>
    <property type="molecule type" value="Genomic_DNA"/>
</dbReference>
<dbReference type="EC" id="2.1.2.1" evidence="6"/>
<gene>
    <name evidence="6" type="primary">glyA</name>
    <name evidence="8" type="ORF">LX97_02338</name>
</gene>
<dbReference type="Proteomes" id="UP000248584">
    <property type="component" value="Unassembled WGS sequence"/>
</dbReference>
<comment type="similarity">
    <text evidence="2 6">Belongs to the SHMT family.</text>
</comment>
<comment type="cofactor">
    <cofactor evidence="1 6">
        <name>pyridoxal 5'-phosphate</name>
        <dbReference type="ChEBI" id="CHEBI:597326"/>
    </cofactor>
</comment>
<feature type="domain" description="Serine hydroxymethyltransferase-like" evidence="7">
    <location>
        <begin position="2"/>
        <end position="393"/>
    </location>
</feature>
<comment type="caution">
    <text evidence="6">Lacks conserved residue(s) required for the propagation of feature annotation.</text>
</comment>
<accession>A0ABX5PY54</accession>
<comment type="pathway">
    <text evidence="6">Amino-acid biosynthesis; glycine biosynthesis; glycine from L-serine: step 1/1.</text>
</comment>
<dbReference type="InterPro" id="IPR019798">
    <property type="entry name" value="Ser_HO-MeTrfase_PLP_BS"/>
</dbReference>
<dbReference type="HAMAP" id="MF_00051">
    <property type="entry name" value="SHMT"/>
    <property type="match status" value="1"/>
</dbReference>
<evidence type="ECO:0000256" key="2">
    <source>
        <dbReference type="ARBA" id="ARBA00006376"/>
    </source>
</evidence>
<comment type="pathway">
    <text evidence="6">One-carbon metabolism; tetrahydrofolate interconversion.</text>
</comment>
<comment type="subcellular location">
    <subcellularLocation>
        <location evidence="6">Cytoplasm</location>
    </subcellularLocation>
</comment>
<feature type="binding site" evidence="6">
    <location>
        <begin position="362"/>
        <end position="364"/>
    </location>
    <ligand>
        <name>(6S)-5,6,7,8-tetrahydrofolate</name>
        <dbReference type="ChEBI" id="CHEBI:57453"/>
    </ligand>
</feature>
<dbReference type="CDD" id="cd00378">
    <property type="entry name" value="SHMT"/>
    <property type="match status" value="1"/>
</dbReference>
<dbReference type="InterPro" id="IPR015421">
    <property type="entry name" value="PyrdxlP-dep_Trfase_major"/>
</dbReference>
<name>A0ABX5PY54_9FLAO</name>
<evidence type="ECO:0000256" key="4">
    <source>
        <dbReference type="ARBA" id="ARBA00022679"/>
    </source>
</evidence>
<dbReference type="InterPro" id="IPR039429">
    <property type="entry name" value="SHMT-like_dom"/>
</dbReference>
<evidence type="ECO:0000313" key="8">
    <source>
        <dbReference type="EMBL" id="PZX39978.1"/>
    </source>
</evidence>
<sequence length="424" mass="46871">MAQVDQEIFDLIEKERIRQTKGIELIASENYVSNDVLEAAGSILTNKYAEGYPGKRYYGGCEVVDEIENIAIERAKTLFNAEYVNVQPHSGSQANTAVYHACLNPGDKILGFDLSHGGHLTHGSPVNFSGKLYKNSFYGVEKETGLLNYDKIEEIAVCEKPKMIIAGASAYSREIDYKRFREIADKVNAVLLADIAHPAGLIAKGILMDAVPYAHICTTTTHKTLRGPRGGLIIMGKDFENPFGQKLKNGNLKKMSSLLNSGVFPGNQGGPLEHIIAAKAIAFKEALSDDFLNYMVQVKKNAKVMAEEFVRRDYHLISGGTDNHMMLIDLRNKNITGKEAEELLGKIHITVNKNMVPFDTESPFVTSGIRIGTAAITSRGLKENEMIKIVDIIDRCIQDKPQVLLEKLSDDVFNLTAGYPLFQN</sequence>
<feature type="binding site" evidence="6">
    <location>
        <position position="114"/>
    </location>
    <ligand>
        <name>(6S)-5,6,7,8-tetrahydrofolate</name>
        <dbReference type="ChEBI" id="CHEBI:57453"/>
    </ligand>
</feature>
<comment type="catalytic activity">
    <reaction evidence="6">
        <text>(6R)-5,10-methylene-5,6,7,8-tetrahydrofolate + glycine + H2O = (6S)-5,6,7,8-tetrahydrofolate + L-serine</text>
        <dbReference type="Rhea" id="RHEA:15481"/>
        <dbReference type="ChEBI" id="CHEBI:15377"/>
        <dbReference type="ChEBI" id="CHEBI:15636"/>
        <dbReference type="ChEBI" id="CHEBI:33384"/>
        <dbReference type="ChEBI" id="CHEBI:57305"/>
        <dbReference type="ChEBI" id="CHEBI:57453"/>
        <dbReference type="EC" id="2.1.2.1"/>
    </reaction>
</comment>
<dbReference type="Gene3D" id="3.90.1150.10">
    <property type="entry name" value="Aspartate Aminotransferase, domain 1"/>
    <property type="match status" value="1"/>
</dbReference>
<dbReference type="SUPFAM" id="SSF53383">
    <property type="entry name" value="PLP-dependent transferases"/>
    <property type="match status" value="1"/>
</dbReference>
<dbReference type="Pfam" id="PF00464">
    <property type="entry name" value="SHMT"/>
    <property type="match status" value="1"/>
</dbReference>
<comment type="subunit">
    <text evidence="6">Homodimer.</text>
</comment>
<keyword evidence="3 6" id="KW-0554">One-carbon metabolism</keyword>
<keyword evidence="9" id="KW-1185">Reference proteome</keyword>
<dbReference type="PIRSF" id="PIRSF000412">
    <property type="entry name" value="SHMT"/>
    <property type="match status" value="1"/>
</dbReference>
<dbReference type="InterPro" id="IPR015422">
    <property type="entry name" value="PyrdxlP-dep_Trfase_small"/>
</dbReference>
<keyword evidence="4 6" id="KW-0808">Transferase</keyword>
<evidence type="ECO:0000256" key="1">
    <source>
        <dbReference type="ARBA" id="ARBA00001933"/>
    </source>
</evidence>
<feature type="binding site" evidence="6">
    <location>
        <begin position="118"/>
        <end position="120"/>
    </location>
    <ligand>
        <name>(6S)-5,6,7,8-tetrahydrofolate</name>
        <dbReference type="ChEBI" id="CHEBI:57453"/>
    </ligand>
</feature>
<dbReference type="InterPro" id="IPR001085">
    <property type="entry name" value="Ser_HO-MeTrfase"/>
</dbReference>
<evidence type="ECO:0000313" key="9">
    <source>
        <dbReference type="Proteomes" id="UP000248584"/>
    </source>
</evidence>
<comment type="function">
    <text evidence="6">Catalyzes the reversible interconversion of serine and glycine with tetrahydrofolate (THF) serving as the one-carbon carrier. This reaction serves as the major source of one-carbon groups required for the biosynthesis of purines, thymidylate, methionine, and other important biomolecules. Also exhibits THF-independent aldolase activity toward beta-hydroxyamino acids, producing glycine and aldehydes, via a retro-aldol mechanism.</text>
</comment>
<evidence type="ECO:0000256" key="6">
    <source>
        <dbReference type="HAMAP-Rule" id="MF_00051"/>
    </source>
</evidence>
<dbReference type="Gene3D" id="3.40.640.10">
    <property type="entry name" value="Type I PLP-dependent aspartate aminotransferase-like (Major domain)"/>
    <property type="match status" value="1"/>
</dbReference>
<keyword evidence="5 6" id="KW-0663">Pyridoxal phosphate</keyword>
<dbReference type="NCBIfam" id="NF000586">
    <property type="entry name" value="PRK00011.1"/>
    <property type="match status" value="1"/>
</dbReference>
<dbReference type="InterPro" id="IPR049943">
    <property type="entry name" value="Ser_HO-MeTrfase-like"/>
</dbReference>